<reference evidence="7 8" key="1">
    <citation type="submission" date="2015-07" db="EMBL/GenBank/DDBJ databases">
        <title>The genome of Habropoda laboriosa.</title>
        <authorList>
            <person name="Pan H."/>
            <person name="Kapheim K."/>
        </authorList>
    </citation>
    <scope>NUCLEOTIDE SEQUENCE [LARGE SCALE GENOMIC DNA]</scope>
    <source>
        <strain evidence="7">0110345459</strain>
    </source>
</reference>
<dbReference type="AlphaFoldDB" id="A0A0L7QUM9"/>
<dbReference type="Pfam" id="PF10231">
    <property type="entry name" value="COA8"/>
    <property type="match status" value="1"/>
</dbReference>
<evidence type="ECO:0000313" key="7">
    <source>
        <dbReference type="EMBL" id="KOC62176.1"/>
    </source>
</evidence>
<evidence type="ECO:0000256" key="3">
    <source>
        <dbReference type="ARBA" id="ARBA00022792"/>
    </source>
</evidence>
<organism evidence="7 8">
    <name type="scientific">Habropoda laboriosa</name>
    <dbReference type="NCBI Taxonomy" id="597456"/>
    <lineage>
        <taxon>Eukaryota</taxon>
        <taxon>Metazoa</taxon>
        <taxon>Ecdysozoa</taxon>
        <taxon>Arthropoda</taxon>
        <taxon>Hexapoda</taxon>
        <taxon>Insecta</taxon>
        <taxon>Pterygota</taxon>
        <taxon>Neoptera</taxon>
        <taxon>Endopterygota</taxon>
        <taxon>Hymenoptera</taxon>
        <taxon>Apocrita</taxon>
        <taxon>Aculeata</taxon>
        <taxon>Apoidea</taxon>
        <taxon>Anthophila</taxon>
        <taxon>Apidae</taxon>
        <taxon>Habropoda</taxon>
    </lineage>
</organism>
<evidence type="ECO:0000256" key="4">
    <source>
        <dbReference type="ARBA" id="ARBA00022946"/>
    </source>
</evidence>
<evidence type="ECO:0000313" key="8">
    <source>
        <dbReference type="Proteomes" id="UP000053825"/>
    </source>
</evidence>
<dbReference type="GO" id="GO:0005743">
    <property type="term" value="C:mitochondrial inner membrane"/>
    <property type="evidence" value="ECO:0007669"/>
    <property type="project" value="UniProtKB-SubCell"/>
</dbReference>
<sequence>MVQVCNYARAKCNNKVIRLFSAKVSFNLKTPTQTDMIGPPDPISNLRPIIFAKFDKESKLEKIYREVREETQIWNQKFWTKHNISFIEERKRFQENLKTQGKTSINTDDMSVFYKEFLDKNWRMHMNYNIAWYKRNVKLLFLEIAVRMSKLKFK</sequence>
<protein>
    <submittedName>
        <fullName evidence="7">APOPT family protein, mitochondrial</fullName>
    </submittedName>
</protein>
<dbReference type="STRING" id="597456.A0A0L7QUM9"/>
<keyword evidence="4" id="KW-0809">Transit peptide</keyword>
<keyword evidence="3" id="KW-0999">Mitochondrion inner membrane</keyword>
<accession>A0A0L7QUM9</accession>
<evidence type="ECO:0000256" key="6">
    <source>
        <dbReference type="ARBA" id="ARBA00023136"/>
    </source>
</evidence>
<dbReference type="PANTHER" id="PTHR31107">
    <property type="entry name" value="APOPTOGENIC PROTEIN 1, MITOCHONDRIAL"/>
    <property type="match status" value="1"/>
</dbReference>
<evidence type="ECO:0000256" key="2">
    <source>
        <dbReference type="ARBA" id="ARBA00005453"/>
    </source>
</evidence>
<dbReference type="OrthoDB" id="6246201at2759"/>
<comment type="similarity">
    <text evidence="2">Belongs to the COA8 family.</text>
</comment>
<proteinExistence type="inferred from homology"/>
<comment type="subcellular location">
    <subcellularLocation>
        <location evidence="1">Mitochondrion inner membrane</location>
        <topology evidence="1">Peripheral membrane protein</topology>
        <orientation evidence="1">Matrix side</orientation>
    </subcellularLocation>
</comment>
<dbReference type="GO" id="GO:0097193">
    <property type="term" value="P:intrinsic apoptotic signaling pathway"/>
    <property type="evidence" value="ECO:0007669"/>
    <property type="project" value="InterPro"/>
</dbReference>
<dbReference type="Proteomes" id="UP000053825">
    <property type="component" value="Unassembled WGS sequence"/>
</dbReference>
<gene>
    <name evidence="7" type="ORF">WH47_03934</name>
</gene>
<keyword evidence="5" id="KW-0496">Mitochondrion</keyword>
<dbReference type="EMBL" id="KQ414735">
    <property type="protein sequence ID" value="KOC62176.1"/>
    <property type="molecule type" value="Genomic_DNA"/>
</dbReference>
<dbReference type="PANTHER" id="PTHR31107:SF2">
    <property type="entry name" value="CYTOCHROME C OXIDASE ASSEMBLY FACTOR 8"/>
    <property type="match status" value="1"/>
</dbReference>
<keyword evidence="8" id="KW-1185">Reference proteome</keyword>
<dbReference type="InterPro" id="IPR018796">
    <property type="entry name" value="COA8"/>
</dbReference>
<evidence type="ECO:0000256" key="5">
    <source>
        <dbReference type="ARBA" id="ARBA00023128"/>
    </source>
</evidence>
<evidence type="ECO:0000256" key="1">
    <source>
        <dbReference type="ARBA" id="ARBA00004443"/>
    </source>
</evidence>
<name>A0A0L7QUM9_9HYME</name>
<keyword evidence="6" id="KW-0472">Membrane</keyword>